<dbReference type="InterPro" id="IPR055174">
    <property type="entry name" value="Pus10_THUMP_arc"/>
</dbReference>
<evidence type="ECO:0000256" key="2">
    <source>
        <dbReference type="ARBA" id="ARBA00012787"/>
    </source>
</evidence>
<dbReference type="Pfam" id="PF21238">
    <property type="entry name" value="Pus10_C"/>
    <property type="match status" value="1"/>
</dbReference>
<dbReference type="SUPFAM" id="SSF57938">
    <property type="entry name" value="DnaJ/Hsp40 cysteine-rich domain"/>
    <property type="match status" value="1"/>
</dbReference>
<dbReference type="Proteomes" id="UP001208689">
    <property type="component" value="Chromosome"/>
</dbReference>
<dbReference type="InterPro" id="IPR048741">
    <property type="entry name" value="Pus10-like_C"/>
</dbReference>
<evidence type="ECO:0000256" key="3">
    <source>
        <dbReference type="ARBA" id="ARBA00022694"/>
    </source>
</evidence>
<keyword evidence="4 7" id="KW-0413">Isomerase</keyword>
<dbReference type="Pfam" id="PF22023">
    <property type="entry name" value="Pus10_THUMP_arc"/>
    <property type="match status" value="1"/>
</dbReference>
<dbReference type="PANTHER" id="PTHR21568">
    <property type="entry name" value="TRNA PSEUDOURIDINE SYNTHASE PUS10"/>
    <property type="match status" value="1"/>
</dbReference>
<dbReference type="PANTHER" id="PTHR21568:SF0">
    <property type="entry name" value="TRNA PSEUDOURIDINE SYNTHASE PUS10"/>
    <property type="match status" value="1"/>
</dbReference>
<organism evidence="7 8">
    <name type="scientific">Candidatus Lokiarchaeum ossiferum</name>
    <dbReference type="NCBI Taxonomy" id="2951803"/>
    <lineage>
        <taxon>Archaea</taxon>
        <taxon>Promethearchaeati</taxon>
        <taxon>Promethearchaeota</taxon>
        <taxon>Promethearchaeia</taxon>
        <taxon>Promethearchaeales</taxon>
        <taxon>Promethearchaeaceae</taxon>
        <taxon>Candidatus Lokiarchaeum</taxon>
    </lineage>
</organism>
<keyword evidence="3" id="KW-0819">tRNA processing</keyword>
<dbReference type="InterPro" id="IPR039894">
    <property type="entry name" value="Pus10-like"/>
</dbReference>
<proteinExistence type="inferred from homology"/>
<evidence type="ECO:0000256" key="4">
    <source>
        <dbReference type="ARBA" id="ARBA00023235"/>
    </source>
</evidence>
<dbReference type="Gene3D" id="3.30.70.3190">
    <property type="match status" value="1"/>
</dbReference>
<evidence type="ECO:0000259" key="5">
    <source>
        <dbReference type="Pfam" id="PF21238"/>
    </source>
</evidence>
<dbReference type="InterPro" id="IPR036410">
    <property type="entry name" value="HSP_DnaJ_Cys-rich_dom_sf"/>
</dbReference>
<protein>
    <recommendedName>
        <fullName evidence="2">tRNA pseudouridine(55) synthase</fullName>
        <ecNumber evidence="2">5.4.99.25</ecNumber>
    </recommendedName>
</protein>
<comment type="similarity">
    <text evidence="1">Belongs to the pseudouridine synthase Pus10 family.</text>
</comment>
<accession>A0ABY6HVU9</accession>
<sequence length="506" mass="58165">MPDSPENFEEEEIKEEKEEIKIINMEPSLYKQTVSILRYHNLCFECFGRQFSFLGTATNNTDRAKAILLGLTMECHQLLIKNLVLEKFTLFDQNPLEILHLIANRTGLIQAKKMLEKWYRAHPDEVQDHLTINSIRSPCDLCTDLLTDTTLQTLVQKIQILIRKYDYNNFLVGTYVNPAQGDKEDEFRSKFGVTNGESFKANLNRLLGVRLQKTLQKPTKFEKPDLTIMVNLRESNIPKIEITSSPLYLRARYLKFVRDLPQTHWHCHFCRGRGTHKFTGEICPECHGSGDMFPSSVEDLIAETLLPATGGEKAILHGAGREDLDARCLGAGREFIMEIKEPRSRHLNYLELTQTINKQHGKSIHVTNFTVASKKDVIKFKKNSEFNKKKYHALVELAQPISLEEANVKFAMVSEQLCEKKIKQRTPLRVVHRRPDKTRTKIIYSIECKYVDPLHIYLKVLAQGGTYIKELISGDNFRTSPSIATIFNIPMVCAELDVVQIEELQV</sequence>
<feature type="domain" description="Pus10 THUMP" evidence="6">
    <location>
        <begin position="156"/>
        <end position="231"/>
    </location>
</feature>
<name>A0ABY6HVU9_9ARCH</name>
<dbReference type="SUPFAM" id="SSF55120">
    <property type="entry name" value="Pseudouridine synthase"/>
    <property type="match status" value="1"/>
</dbReference>
<evidence type="ECO:0000313" key="8">
    <source>
        <dbReference type="Proteomes" id="UP001208689"/>
    </source>
</evidence>
<dbReference type="InterPro" id="IPR020103">
    <property type="entry name" value="PsdUridine_synth_cat_dom_sf"/>
</dbReference>
<reference evidence="7" key="1">
    <citation type="submission" date="2022-09" db="EMBL/GenBank/DDBJ databases">
        <title>Actin cytoskeleton and complex cell architecture in an #Asgard archaeon.</title>
        <authorList>
            <person name="Ponce Toledo R.I."/>
            <person name="Schleper C."/>
            <person name="Rodrigues Oliveira T."/>
            <person name="Wollweber F."/>
            <person name="Xu J."/>
            <person name="Rittmann S."/>
            <person name="Klingl A."/>
            <person name="Pilhofer M."/>
        </authorList>
    </citation>
    <scope>NUCLEOTIDE SEQUENCE</scope>
    <source>
        <strain evidence="7">B-35</strain>
    </source>
</reference>
<evidence type="ECO:0000313" key="7">
    <source>
        <dbReference type="EMBL" id="UYP46684.1"/>
    </source>
</evidence>
<dbReference type="EC" id="5.4.99.25" evidence="2"/>
<dbReference type="GO" id="GO:0160148">
    <property type="term" value="F:tRNA pseudouridine(55) synthase activity"/>
    <property type="evidence" value="ECO:0007669"/>
    <property type="project" value="UniProtKB-EC"/>
</dbReference>
<dbReference type="EMBL" id="CP104013">
    <property type="protein sequence ID" value="UYP46684.1"/>
    <property type="molecule type" value="Genomic_DNA"/>
</dbReference>
<feature type="domain" description="Pus10-like C-terminal" evidence="5">
    <location>
        <begin position="248"/>
        <end position="502"/>
    </location>
</feature>
<evidence type="ECO:0000256" key="1">
    <source>
        <dbReference type="ARBA" id="ARBA00009652"/>
    </source>
</evidence>
<keyword evidence="8" id="KW-1185">Reference proteome</keyword>
<dbReference type="NCBIfam" id="TIGR01213">
    <property type="entry name" value="pseudo_Pus10arc"/>
    <property type="match status" value="1"/>
</dbReference>
<gene>
    <name evidence="7" type="ORF">NEF87_002969</name>
</gene>
<evidence type="ECO:0000259" key="6">
    <source>
        <dbReference type="Pfam" id="PF22023"/>
    </source>
</evidence>
<dbReference type="Gene3D" id="3.30.70.2510">
    <property type="match status" value="1"/>
</dbReference>